<comment type="similarity">
    <text evidence="3 9">Belongs to the CobD/CbiB family.</text>
</comment>
<dbReference type="PANTHER" id="PTHR34308:SF1">
    <property type="entry name" value="COBALAMIN BIOSYNTHESIS PROTEIN CBIB"/>
    <property type="match status" value="1"/>
</dbReference>
<comment type="pathway">
    <text evidence="2 9">Cofactor biosynthesis; adenosylcobalamin biosynthesis.</text>
</comment>
<evidence type="ECO:0000313" key="11">
    <source>
        <dbReference type="Proteomes" id="UP000469724"/>
    </source>
</evidence>
<evidence type="ECO:0000256" key="4">
    <source>
        <dbReference type="ARBA" id="ARBA00022475"/>
    </source>
</evidence>
<dbReference type="PANTHER" id="PTHR34308">
    <property type="entry name" value="COBALAMIN BIOSYNTHESIS PROTEIN CBIB"/>
    <property type="match status" value="1"/>
</dbReference>
<feature type="transmembrane region" description="Helical" evidence="9">
    <location>
        <begin position="196"/>
        <end position="216"/>
    </location>
</feature>
<keyword evidence="5 9" id="KW-0169">Cobalamin biosynthesis</keyword>
<reference evidence="10 11" key="1">
    <citation type="submission" date="2020-02" db="EMBL/GenBank/DDBJ databases">
        <title>Comparative genomics of sulfur disproportionating microorganisms.</title>
        <authorList>
            <person name="Ward L.M."/>
            <person name="Bertran E."/>
            <person name="Johnston D.T."/>
        </authorList>
    </citation>
    <scope>NUCLEOTIDE SEQUENCE [LARGE SCALE GENOMIC DNA]</scope>
    <source>
        <strain evidence="10 11">DSM 3696</strain>
    </source>
</reference>
<dbReference type="Proteomes" id="UP000469724">
    <property type="component" value="Unassembled WGS sequence"/>
</dbReference>
<feature type="transmembrane region" description="Helical" evidence="9">
    <location>
        <begin position="77"/>
        <end position="94"/>
    </location>
</feature>
<keyword evidence="8 9" id="KW-0472">Membrane</keyword>
<feature type="transmembrane region" description="Helical" evidence="9">
    <location>
        <begin position="49"/>
        <end position="70"/>
    </location>
</feature>
<sequence length="306" mass="32596">MTPALFVVAAILDRILGDPPGWPHPVRLIGAALARLERAAPVSPFPRRLYGAAVTLVLAVACALVVHLLISLPGVGGLFAVYFAFAGLALGSLLREGRAVLHLLEAGDLPGARRALAGLVSRDTARMDSCAMRRALAETVSENFNDGFVAPLFFLVLGGPALLWAYKAVSTMDSMWGYRTPHYRELGWFCARADDVLAFVPARVSALALVAVGWMMHRRPVGVWGRIRRDAGTMSSPNAGWPMAAAAWVCGAAMGGPAVYFGQTVDKPRLGPDGRWDGPHLRLLVRVVSRAGTGLTVAGMLVLILI</sequence>
<organism evidence="10 11">
    <name type="scientific">Desulfolutivibrio sulfodismutans</name>
    <dbReference type="NCBI Taxonomy" id="63561"/>
    <lineage>
        <taxon>Bacteria</taxon>
        <taxon>Pseudomonadati</taxon>
        <taxon>Thermodesulfobacteriota</taxon>
        <taxon>Desulfovibrionia</taxon>
        <taxon>Desulfovibrionales</taxon>
        <taxon>Desulfovibrionaceae</taxon>
        <taxon>Desulfolutivibrio</taxon>
    </lineage>
</organism>
<comment type="function">
    <text evidence="9">Converts cobyric acid to cobinamide by the addition of aminopropanol on the F carboxylic group.</text>
</comment>
<keyword evidence="11" id="KW-1185">Reference proteome</keyword>
<evidence type="ECO:0000256" key="1">
    <source>
        <dbReference type="ARBA" id="ARBA00004651"/>
    </source>
</evidence>
<dbReference type="GO" id="GO:0005886">
    <property type="term" value="C:plasma membrane"/>
    <property type="evidence" value="ECO:0007669"/>
    <property type="project" value="UniProtKB-SubCell"/>
</dbReference>
<evidence type="ECO:0000313" key="10">
    <source>
        <dbReference type="EMBL" id="NDY55380.1"/>
    </source>
</evidence>
<proteinExistence type="inferred from homology"/>
<dbReference type="HAMAP" id="MF_00024">
    <property type="entry name" value="CobD_CbiB"/>
    <property type="match status" value="1"/>
</dbReference>
<dbReference type="AlphaFoldDB" id="A0A7K3NGR2"/>
<keyword evidence="6 9" id="KW-0812">Transmembrane</keyword>
<evidence type="ECO:0000256" key="8">
    <source>
        <dbReference type="ARBA" id="ARBA00023136"/>
    </source>
</evidence>
<evidence type="ECO:0000256" key="7">
    <source>
        <dbReference type="ARBA" id="ARBA00022989"/>
    </source>
</evidence>
<comment type="subcellular location">
    <subcellularLocation>
        <location evidence="1 9">Cell membrane</location>
        <topology evidence="1 9">Multi-pass membrane protein</topology>
    </subcellularLocation>
</comment>
<feature type="transmembrane region" description="Helical" evidence="9">
    <location>
        <begin position="148"/>
        <end position="166"/>
    </location>
</feature>
<evidence type="ECO:0000256" key="3">
    <source>
        <dbReference type="ARBA" id="ARBA00006263"/>
    </source>
</evidence>
<dbReference type="GO" id="GO:0009236">
    <property type="term" value="P:cobalamin biosynthetic process"/>
    <property type="evidence" value="ECO:0007669"/>
    <property type="project" value="UniProtKB-UniRule"/>
</dbReference>
<dbReference type="UniPathway" id="UPA00148"/>
<name>A0A7K3NGR2_9BACT</name>
<dbReference type="Pfam" id="PF03186">
    <property type="entry name" value="CobD_Cbib"/>
    <property type="match status" value="1"/>
</dbReference>
<feature type="transmembrane region" description="Helical" evidence="9">
    <location>
        <begin position="239"/>
        <end position="262"/>
    </location>
</feature>
<evidence type="ECO:0000256" key="5">
    <source>
        <dbReference type="ARBA" id="ARBA00022573"/>
    </source>
</evidence>
<dbReference type="EMBL" id="JAAGRQ010000004">
    <property type="protein sequence ID" value="NDY55380.1"/>
    <property type="molecule type" value="Genomic_DNA"/>
</dbReference>
<comment type="caution">
    <text evidence="10">The sequence shown here is derived from an EMBL/GenBank/DDBJ whole genome shotgun (WGS) entry which is preliminary data.</text>
</comment>
<evidence type="ECO:0000256" key="2">
    <source>
        <dbReference type="ARBA" id="ARBA00004953"/>
    </source>
</evidence>
<keyword evidence="7 9" id="KW-1133">Transmembrane helix</keyword>
<dbReference type="GO" id="GO:0048472">
    <property type="term" value="F:threonine-phosphate decarboxylase activity"/>
    <property type="evidence" value="ECO:0007669"/>
    <property type="project" value="InterPro"/>
</dbReference>
<evidence type="ECO:0000256" key="6">
    <source>
        <dbReference type="ARBA" id="ARBA00022692"/>
    </source>
</evidence>
<dbReference type="GO" id="GO:0015420">
    <property type="term" value="F:ABC-type vitamin B12 transporter activity"/>
    <property type="evidence" value="ECO:0007669"/>
    <property type="project" value="UniProtKB-UniRule"/>
</dbReference>
<accession>A0A7K3NGR2</accession>
<evidence type="ECO:0000256" key="9">
    <source>
        <dbReference type="HAMAP-Rule" id="MF_00024"/>
    </source>
</evidence>
<protein>
    <recommendedName>
        <fullName evidence="9">Cobalamin biosynthesis protein CobD</fullName>
    </recommendedName>
</protein>
<keyword evidence="4 9" id="KW-1003">Cell membrane</keyword>
<dbReference type="NCBIfam" id="TIGR00380">
    <property type="entry name" value="cobal_cbiB"/>
    <property type="match status" value="1"/>
</dbReference>
<dbReference type="RefSeq" id="WP_163300436.1">
    <property type="nucleotide sequence ID" value="NZ_JAAGRQ010000004.1"/>
</dbReference>
<dbReference type="InterPro" id="IPR004485">
    <property type="entry name" value="Cobalamin_biosynth_CobD/CbiB"/>
</dbReference>
<feature type="transmembrane region" description="Helical" evidence="9">
    <location>
        <begin position="283"/>
        <end position="305"/>
    </location>
</feature>
<gene>
    <name evidence="9 10" type="primary">cobD</name>
    <name evidence="10" type="ORF">G3N56_01305</name>
</gene>